<dbReference type="InterPro" id="IPR050809">
    <property type="entry name" value="UgpAE/MalFG_permease"/>
</dbReference>
<keyword evidence="10" id="KW-1185">Reference proteome</keyword>
<keyword evidence="2 7" id="KW-0813">Transport</keyword>
<evidence type="ECO:0000256" key="2">
    <source>
        <dbReference type="ARBA" id="ARBA00022448"/>
    </source>
</evidence>
<evidence type="ECO:0000256" key="1">
    <source>
        <dbReference type="ARBA" id="ARBA00004651"/>
    </source>
</evidence>
<feature type="transmembrane region" description="Helical" evidence="7">
    <location>
        <begin position="63"/>
        <end position="87"/>
    </location>
</feature>
<protein>
    <submittedName>
        <fullName evidence="9">Sugar ABC transporter permease</fullName>
    </submittedName>
</protein>
<evidence type="ECO:0000313" key="9">
    <source>
        <dbReference type="EMBL" id="WRP14571.1"/>
    </source>
</evidence>
<dbReference type="InterPro" id="IPR000515">
    <property type="entry name" value="MetI-like"/>
</dbReference>
<dbReference type="InterPro" id="IPR035906">
    <property type="entry name" value="MetI-like_sf"/>
</dbReference>
<evidence type="ECO:0000256" key="4">
    <source>
        <dbReference type="ARBA" id="ARBA00022692"/>
    </source>
</evidence>
<dbReference type="Pfam" id="PF00528">
    <property type="entry name" value="BPD_transp_1"/>
    <property type="match status" value="1"/>
</dbReference>
<comment type="similarity">
    <text evidence="7">Belongs to the binding-protein-dependent transport system permease family.</text>
</comment>
<keyword evidence="6 7" id="KW-0472">Membrane</keyword>
<reference evidence="10" key="1">
    <citation type="submission" date="2023-12" db="EMBL/GenBank/DDBJ databases">
        <title>Novel isolates from deep terrestrial aquifers shed light on the physiology and ecology of the class Limnochordia.</title>
        <authorList>
            <person name="Karnachuk O.V."/>
            <person name="Lukina A.P."/>
            <person name="Avakyan M.R."/>
            <person name="Kadnikov V."/>
            <person name="Begmatov S."/>
            <person name="Beletsky A.V."/>
            <person name="Mardanov A.V."/>
            <person name="Ravin N.V."/>
        </authorList>
    </citation>
    <scope>NUCLEOTIDE SEQUENCE [LARGE SCALE GENOMIC DNA]</scope>
    <source>
        <strain evidence="10">LN</strain>
    </source>
</reference>
<dbReference type="PANTHER" id="PTHR43227:SF8">
    <property type="entry name" value="DIACETYLCHITOBIOSE UPTAKE SYSTEM PERMEASE PROTEIN DASB"/>
    <property type="match status" value="1"/>
</dbReference>
<dbReference type="Proteomes" id="UP001333102">
    <property type="component" value="Chromosome"/>
</dbReference>
<keyword evidence="4 7" id="KW-0812">Transmembrane</keyword>
<feature type="transmembrane region" description="Helical" evidence="7">
    <location>
        <begin position="211"/>
        <end position="233"/>
    </location>
</feature>
<dbReference type="PROSITE" id="PS50928">
    <property type="entry name" value="ABC_TM1"/>
    <property type="match status" value="1"/>
</dbReference>
<feature type="domain" description="ABC transmembrane type-1" evidence="8">
    <location>
        <begin position="59"/>
        <end position="271"/>
    </location>
</feature>
<keyword evidence="3" id="KW-1003">Cell membrane</keyword>
<name>A0ABZ1BPU6_9FIRM</name>
<evidence type="ECO:0000256" key="7">
    <source>
        <dbReference type="RuleBase" id="RU363032"/>
    </source>
</evidence>
<organism evidence="9 10">
    <name type="scientific">Geochorda subterranea</name>
    <dbReference type="NCBI Taxonomy" id="3109564"/>
    <lineage>
        <taxon>Bacteria</taxon>
        <taxon>Bacillati</taxon>
        <taxon>Bacillota</taxon>
        <taxon>Limnochordia</taxon>
        <taxon>Limnochordales</taxon>
        <taxon>Geochordaceae</taxon>
        <taxon>Geochorda</taxon>
    </lineage>
</organism>
<feature type="transmembrane region" description="Helical" evidence="7">
    <location>
        <begin position="147"/>
        <end position="170"/>
    </location>
</feature>
<gene>
    <name evidence="9" type="ORF">VLY81_14335</name>
</gene>
<comment type="subcellular location">
    <subcellularLocation>
        <location evidence="1 7">Cell membrane</location>
        <topology evidence="1 7">Multi-pass membrane protein</topology>
    </subcellularLocation>
</comment>
<evidence type="ECO:0000259" key="8">
    <source>
        <dbReference type="PROSITE" id="PS50928"/>
    </source>
</evidence>
<dbReference type="SUPFAM" id="SSF161098">
    <property type="entry name" value="MetI-like"/>
    <property type="match status" value="1"/>
</dbReference>
<evidence type="ECO:0000256" key="5">
    <source>
        <dbReference type="ARBA" id="ARBA00022989"/>
    </source>
</evidence>
<feature type="transmembrane region" description="Helical" evidence="7">
    <location>
        <begin position="94"/>
        <end position="117"/>
    </location>
</feature>
<dbReference type="PANTHER" id="PTHR43227">
    <property type="entry name" value="BLL4140 PROTEIN"/>
    <property type="match status" value="1"/>
</dbReference>
<dbReference type="RefSeq" id="WP_324668922.1">
    <property type="nucleotide sequence ID" value="NZ_CP141614.1"/>
</dbReference>
<sequence>MPRRRWLPYLLILPSVVFFALFFVNPLVQAILLAVQDGGAWTLDRFRQMGLDLYFPEAVRNTLALTAVVVPVQLVLALGLGLLLGALPRGGRDAFLYIWTIPLGVSDLAAGIAWLAIFTERGYLNSVLGALGLMEVPRLWLGYHDPVSLFVAVALAEVWRATAIVLVILVSGLQIIPRELGEAAEVFGASPWQRLRRVTLPLLRPSIQTALMLRTVLAFEVFAVVQTLAGRNLPVLASEAYTWYGSFRNPGVAASYGLVILGLSAATTLLYLQLLKVRPEARPS</sequence>
<dbReference type="EMBL" id="CP141614">
    <property type="protein sequence ID" value="WRP14571.1"/>
    <property type="molecule type" value="Genomic_DNA"/>
</dbReference>
<feature type="transmembrane region" description="Helical" evidence="7">
    <location>
        <begin position="253"/>
        <end position="272"/>
    </location>
</feature>
<dbReference type="CDD" id="cd06261">
    <property type="entry name" value="TM_PBP2"/>
    <property type="match status" value="1"/>
</dbReference>
<accession>A0ABZ1BPU6</accession>
<evidence type="ECO:0000256" key="6">
    <source>
        <dbReference type="ARBA" id="ARBA00023136"/>
    </source>
</evidence>
<dbReference type="Gene3D" id="1.10.3720.10">
    <property type="entry name" value="MetI-like"/>
    <property type="match status" value="1"/>
</dbReference>
<proteinExistence type="inferred from homology"/>
<evidence type="ECO:0000256" key="3">
    <source>
        <dbReference type="ARBA" id="ARBA00022475"/>
    </source>
</evidence>
<keyword evidence="5 7" id="KW-1133">Transmembrane helix</keyword>
<evidence type="ECO:0000313" key="10">
    <source>
        <dbReference type="Proteomes" id="UP001333102"/>
    </source>
</evidence>